<organism evidence="2 3">
    <name type="scientific">Candidatus Amesbacteria bacterium GW2011_GWA2_47_11</name>
    <dbReference type="NCBI Taxonomy" id="1618357"/>
    <lineage>
        <taxon>Bacteria</taxon>
        <taxon>Candidatus Amesiibacteriota</taxon>
    </lineage>
</organism>
<protein>
    <submittedName>
        <fullName evidence="2">Uncharacterized protein</fullName>
    </submittedName>
</protein>
<dbReference type="Proteomes" id="UP000034607">
    <property type="component" value="Unassembled WGS sequence"/>
</dbReference>
<accession>A0A0G1RGN6</accession>
<evidence type="ECO:0000313" key="3">
    <source>
        <dbReference type="Proteomes" id="UP000034607"/>
    </source>
</evidence>
<feature type="compositionally biased region" description="Basic and acidic residues" evidence="1">
    <location>
        <begin position="14"/>
        <end position="23"/>
    </location>
</feature>
<gene>
    <name evidence="2" type="ORF">UX78_C0010G0014</name>
</gene>
<feature type="region of interest" description="Disordered" evidence="1">
    <location>
        <begin position="1"/>
        <end position="23"/>
    </location>
</feature>
<evidence type="ECO:0000313" key="2">
    <source>
        <dbReference type="EMBL" id="KKU56296.1"/>
    </source>
</evidence>
<proteinExistence type="predicted"/>
<dbReference type="EMBL" id="LCNM01000010">
    <property type="protein sequence ID" value="KKU56296.1"/>
    <property type="molecule type" value="Genomic_DNA"/>
</dbReference>
<reference evidence="2 3" key="1">
    <citation type="journal article" date="2015" name="Nature">
        <title>rRNA introns, odd ribosomes, and small enigmatic genomes across a large radiation of phyla.</title>
        <authorList>
            <person name="Brown C.T."/>
            <person name="Hug L.A."/>
            <person name="Thomas B.C."/>
            <person name="Sharon I."/>
            <person name="Castelle C.J."/>
            <person name="Singh A."/>
            <person name="Wilkins M.J."/>
            <person name="Williams K.H."/>
            <person name="Banfield J.F."/>
        </authorList>
    </citation>
    <scope>NUCLEOTIDE SEQUENCE [LARGE SCALE GENOMIC DNA]</scope>
</reference>
<dbReference type="AlphaFoldDB" id="A0A0G1RGN6"/>
<comment type="caution">
    <text evidence="2">The sequence shown here is derived from an EMBL/GenBank/DDBJ whole genome shotgun (WGS) entry which is preliminary data.</text>
</comment>
<sequence length="84" mass="8584">MGVARGGGGESDESDMRESGEQAAEVRVELIGNKAAGEVNFVNIVLGQNISDYPGVVDDIYKVGIEVVAGASVTAVNNVSDGET</sequence>
<evidence type="ECO:0000256" key="1">
    <source>
        <dbReference type="SAM" id="MobiDB-lite"/>
    </source>
</evidence>
<name>A0A0G1RGN6_9BACT</name>